<feature type="region of interest" description="Disordered" evidence="6">
    <location>
        <begin position="550"/>
        <end position="586"/>
    </location>
</feature>
<dbReference type="SUPFAM" id="SSF90002">
    <property type="entry name" value="Hypothetical protein YjiA, C-terminal domain"/>
    <property type="match status" value="1"/>
</dbReference>
<comment type="similarity">
    <text evidence="4">Belongs to the SIMIBI class G3E GTPase family. ZNG1 subfamily.</text>
</comment>
<dbReference type="RefSeq" id="XP_013325237.1">
    <property type="nucleotide sequence ID" value="XM_013469783.1"/>
</dbReference>
<dbReference type="InterPro" id="IPR027417">
    <property type="entry name" value="P-loop_NTPase"/>
</dbReference>
<keyword evidence="2" id="KW-0378">Hydrolase</keyword>
<dbReference type="OrthoDB" id="272672at2759"/>
<comment type="caution">
    <text evidence="8">The sequence shown here is derived from an EMBL/GenBank/DDBJ whole genome shotgun (WGS) entry which is preliminary data.</text>
</comment>
<feature type="domain" description="CobW C-terminal" evidence="7">
    <location>
        <begin position="309"/>
        <end position="480"/>
    </location>
</feature>
<feature type="compositionally biased region" description="Acidic residues" evidence="6">
    <location>
        <begin position="341"/>
        <end position="357"/>
    </location>
</feature>
<dbReference type="PANTHER" id="PTHR43603:SF1">
    <property type="entry name" value="ZINC-REGULATED GTPASE METALLOPROTEIN ACTIVATOR 1"/>
    <property type="match status" value="1"/>
</dbReference>
<dbReference type="Gene3D" id="3.30.1220.10">
    <property type="entry name" value="CobW-like, C-terminal domain"/>
    <property type="match status" value="1"/>
</dbReference>
<evidence type="ECO:0000256" key="4">
    <source>
        <dbReference type="ARBA" id="ARBA00034320"/>
    </source>
</evidence>
<dbReference type="InterPro" id="IPR011629">
    <property type="entry name" value="CobW-like_C"/>
</dbReference>
<comment type="catalytic activity">
    <reaction evidence="5">
        <text>GTP + H2O = GDP + phosphate + H(+)</text>
        <dbReference type="Rhea" id="RHEA:19669"/>
        <dbReference type="ChEBI" id="CHEBI:15377"/>
        <dbReference type="ChEBI" id="CHEBI:15378"/>
        <dbReference type="ChEBI" id="CHEBI:37565"/>
        <dbReference type="ChEBI" id="CHEBI:43474"/>
        <dbReference type="ChEBI" id="CHEBI:58189"/>
    </reaction>
    <physiologicalReaction direction="left-to-right" evidence="5">
        <dbReference type="Rhea" id="RHEA:19670"/>
    </physiologicalReaction>
</comment>
<dbReference type="GO" id="GO:0016787">
    <property type="term" value="F:hydrolase activity"/>
    <property type="evidence" value="ECO:0007669"/>
    <property type="project" value="UniProtKB-KW"/>
</dbReference>
<protein>
    <submittedName>
        <fullName evidence="8">CobW protein</fullName>
    </submittedName>
</protein>
<dbReference type="AlphaFoldDB" id="A0A0F4YKK0"/>
<reference evidence="8 9" key="1">
    <citation type="submission" date="2015-04" db="EMBL/GenBank/DDBJ databases">
        <authorList>
            <person name="Heijne W.H."/>
            <person name="Fedorova N.D."/>
            <person name="Nierman W.C."/>
            <person name="Vollebregt A.W."/>
            <person name="Zhao Z."/>
            <person name="Wu L."/>
            <person name="Kumar M."/>
            <person name="Stam H."/>
            <person name="van den Berg M.A."/>
            <person name="Pel H.J."/>
        </authorList>
    </citation>
    <scope>NUCLEOTIDE SEQUENCE [LARGE SCALE GENOMIC DNA]</scope>
    <source>
        <strain evidence="8 9">CBS 393.64</strain>
    </source>
</reference>
<evidence type="ECO:0000256" key="6">
    <source>
        <dbReference type="SAM" id="MobiDB-lite"/>
    </source>
</evidence>
<dbReference type="PANTHER" id="PTHR43603">
    <property type="entry name" value="COBW DOMAIN-CONTAINING PROTEIN DDB_G0274527"/>
    <property type="match status" value="1"/>
</dbReference>
<dbReference type="InterPro" id="IPR051927">
    <property type="entry name" value="Zn_Chap_cDPG_Synth"/>
</dbReference>
<evidence type="ECO:0000313" key="8">
    <source>
        <dbReference type="EMBL" id="KKA18625.1"/>
    </source>
</evidence>
<evidence type="ECO:0000256" key="2">
    <source>
        <dbReference type="ARBA" id="ARBA00022801"/>
    </source>
</evidence>
<evidence type="ECO:0000313" key="9">
    <source>
        <dbReference type="Proteomes" id="UP000053958"/>
    </source>
</evidence>
<organism evidence="8 9">
    <name type="scientific">Rasamsonia emersonii (strain ATCC 16479 / CBS 393.64 / IMI 116815)</name>
    <dbReference type="NCBI Taxonomy" id="1408163"/>
    <lineage>
        <taxon>Eukaryota</taxon>
        <taxon>Fungi</taxon>
        <taxon>Dikarya</taxon>
        <taxon>Ascomycota</taxon>
        <taxon>Pezizomycotina</taxon>
        <taxon>Eurotiomycetes</taxon>
        <taxon>Eurotiomycetidae</taxon>
        <taxon>Eurotiales</taxon>
        <taxon>Trichocomaceae</taxon>
        <taxon>Rasamsonia</taxon>
    </lineage>
</organism>
<sequence length="586" mass="66675">MISRNDEIETKSSPDIRRLPVTLLSGFLGSGKTTLLEHILRSPDHGLKIAVIVNDMSTLNIDAALITHHKVSQTKEKLIQLQNGCICCTLRGDLLSELARLARSQEVEYVVIESTGISEPMQVAETFTAEFSAAMMEVEADSMDTDEESRKILAEVSEMGGLHMLARLDTTVTVIDAFNLFANFDTTEFLSDRYGSQEITPDDERTISDLMVDQIEFADVLIINKIETVDETVRVRIRKLIKLLNPDAKVIETSYSKVDVKEIVQTNRFNFLKAASGAGWLRSLHEMTVRETGAGKRVAPMPETLEYGINNFVYRARRPFHPRRLFALLHDKFILLQNREQDEENEEGEEGEGEDDTETHKEDDMESIEDFEQPEPATILANKRAHPAFGPVLRSKGFFWLATRPLQFGEWSQAGGMLTVGCGGPWFAEVPREMWPEDKDVYESIERDFREPWGDRRQEIVFIGEGIDIEKITSALDECLLDDEDMARWEEVMKDEKTSSQEKAEILGRMWEDGWEGWPALEIEEVEEDGMDLDRENWQKKHRISEHLGHGHAHAHGHRHDHVKSLKKGSGRVAITTTQDSTVSHR</sequence>
<feature type="compositionally biased region" description="Polar residues" evidence="6">
    <location>
        <begin position="575"/>
        <end position="586"/>
    </location>
</feature>
<keyword evidence="3" id="KW-0143">Chaperone</keyword>
<feature type="compositionally biased region" description="Basic residues" evidence="6">
    <location>
        <begin position="550"/>
        <end position="570"/>
    </location>
</feature>
<dbReference type="SMART" id="SM00833">
    <property type="entry name" value="CobW_C"/>
    <property type="match status" value="1"/>
</dbReference>
<dbReference type="STRING" id="1408163.A0A0F4YKK0"/>
<evidence type="ECO:0000256" key="5">
    <source>
        <dbReference type="ARBA" id="ARBA00049117"/>
    </source>
</evidence>
<dbReference type="InterPro" id="IPR003495">
    <property type="entry name" value="CobW/HypB/UreG_nucleotide-bd"/>
</dbReference>
<proteinExistence type="inferred from homology"/>
<dbReference type="GeneID" id="25319699"/>
<dbReference type="SUPFAM" id="SSF52540">
    <property type="entry name" value="P-loop containing nucleoside triphosphate hydrolases"/>
    <property type="match status" value="1"/>
</dbReference>
<feature type="region of interest" description="Disordered" evidence="6">
    <location>
        <begin position="339"/>
        <end position="368"/>
    </location>
</feature>
<evidence type="ECO:0000259" key="7">
    <source>
        <dbReference type="SMART" id="SM00833"/>
    </source>
</evidence>
<evidence type="ECO:0000256" key="3">
    <source>
        <dbReference type="ARBA" id="ARBA00023186"/>
    </source>
</evidence>
<dbReference type="Proteomes" id="UP000053958">
    <property type="component" value="Unassembled WGS sequence"/>
</dbReference>
<keyword evidence="1" id="KW-0547">Nucleotide-binding</keyword>
<dbReference type="CDD" id="cd03112">
    <property type="entry name" value="CobW-like"/>
    <property type="match status" value="1"/>
</dbReference>
<accession>A0A0F4YKK0</accession>
<keyword evidence="9" id="KW-1185">Reference proteome</keyword>
<dbReference type="Pfam" id="PF02492">
    <property type="entry name" value="cobW"/>
    <property type="match status" value="2"/>
</dbReference>
<evidence type="ECO:0000256" key="1">
    <source>
        <dbReference type="ARBA" id="ARBA00022741"/>
    </source>
</evidence>
<dbReference type="Gene3D" id="3.40.50.300">
    <property type="entry name" value="P-loop containing nucleotide triphosphate hydrolases"/>
    <property type="match status" value="1"/>
</dbReference>
<gene>
    <name evidence="8" type="ORF">T310_7426</name>
</gene>
<dbReference type="GO" id="GO:0000166">
    <property type="term" value="F:nucleotide binding"/>
    <property type="evidence" value="ECO:0007669"/>
    <property type="project" value="UniProtKB-KW"/>
</dbReference>
<dbReference type="EMBL" id="LASV01000435">
    <property type="protein sequence ID" value="KKA18625.1"/>
    <property type="molecule type" value="Genomic_DNA"/>
</dbReference>
<dbReference type="Pfam" id="PF07683">
    <property type="entry name" value="CobW_C"/>
    <property type="match status" value="1"/>
</dbReference>
<dbReference type="InterPro" id="IPR036627">
    <property type="entry name" value="CobW-likC_sf"/>
</dbReference>
<name>A0A0F4YKK0_RASE3</name>